<keyword evidence="4" id="KW-0521">NADP</keyword>
<proteinExistence type="inferred from homology"/>
<protein>
    <recommendedName>
        <fullName evidence="6">Flavin-containing monooxygenase</fullName>
        <ecNumber evidence="6">1.-.-.-</ecNumber>
    </recommendedName>
</protein>
<dbReference type="GO" id="GO:0050661">
    <property type="term" value="F:NADP binding"/>
    <property type="evidence" value="ECO:0007669"/>
    <property type="project" value="InterPro"/>
</dbReference>
<comment type="caution">
    <text evidence="7">The sequence shown here is derived from an EMBL/GenBank/DDBJ whole genome shotgun (WGS) entry which is preliminary data.</text>
</comment>
<evidence type="ECO:0000256" key="6">
    <source>
        <dbReference type="RuleBase" id="RU361177"/>
    </source>
</evidence>
<dbReference type="EMBL" id="JAJAGQ010000018">
    <property type="protein sequence ID" value="KAJ8536292.1"/>
    <property type="molecule type" value="Genomic_DNA"/>
</dbReference>
<dbReference type="InterPro" id="IPR050346">
    <property type="entry name" value="FMO-like"/>
</dbReference>
<keyword evidence="3 6" id="KW-0274">FAD</keyword>
<dbReference type="InterPro" id="IPR020946">
    <property type="entry name" value="Flavin_mOase-like"/>
</dbReference>
<comment type="cofactor">
    <cofactor evidence="6">
        <name>FAD</name>
        <dbReference type="ChEBI" id="CHEBI:57692"/>
    </cofactor>
</comment>
<name>A0A9Q1LIQ4_9SOLA</name>
<evidence type="ECO:0000256" key="2">
    <source>
        <dbReference type="ARBA" id="ARBA00022630"/>
    </source>
</evidence>
<gene>
    <name evidence="7" type="ORF">K7X08_034693</name>
</gene>
<reference evidence="8" key="1">
    <citation type="journal article" date="2023" name="Proc. Natl. Acad. Sci. U.S.A.">
        <title>Genomic and structural basis for evolution of tropane alkaloid biosynthesis.</title>
        <authorList>
            <person name="Wanga Y.-J."/>
            <person name="Taina T."/>
            <person name="Yua J.-Y."/>
            <person name="Lia J."/>
            <person name="Xua B."/>
            <person name="Chenc J."/>
            <person name="D'Auriad J.C."/>
            <person name="Huanga J.-P."/>
            <person name="Huanga S.-X."/>
        </authorList>
    </citation>
    <scope>NUCLEOTIDE SEQUENCE [LARGE SCALE GENOMIC DNA]</scope>
    <source>
        <strain evidence="8">cv. KIB-2019</strain>
    </source>
</reference>
<dbReference type="GO" id="GO:0050660">
    <property type="term" value="F:flavin adenine dinucleotide binding"/>
    <property type="evidence" value="ECO:0007669"/>
    <property type="project" value="InterPro"/>
</dbReference>
<dbReference type="OrthoDB" id="66881at2759"/>
<dbReference type="EC" id="1.-.-.-" evidence="6"/>
<keyword evidence="2 6" id="KW-0285">Flavoprotein</keyword>
<dbReference type="AlphaFoldDB" id="A0A9Q1LIQ4"/>
<sequence length="400" mass="45592">MVSERNLSKNVCIIGAGPSGLVAAREVRKEEHNVVVLEQNNDVGGQWLYQPKVEHEDPLGKASVQNVHSSIYASLRLTSPREIMGYTDFPFVMKKGRDSRRFPGHRELLLYLQDFCKYFGLREMIRFNTRVEYWSIEKDAEKGMEEIFDAIVVATGHYSQPRLPNIKGLFLHYLIPKGFWNPVVVAVGNSLSGQDIGMELVDVAKEIHLSAKSLDVSEGLSKVISKYHNLHLRTPTYSFPFLDTKGMVAVDDGRVGPLYEHTFPPSLAPSLSFIGILKKFIGFPFFESQAKWIAQLLSGKRTLPSWDEMMQSIKEFYRSIEVDGIPKHNTHDIANFEYCDKYADYIGFPHLEELRKELCLSAIRNADINLDTYRDSYDDSEMLQAAYQSPHFTHLGPEAF</sequence>
<keyword evidence="6" id="KW-0503">Monooxygenase</keyword>
<evidence type="ECO:0000256" key="5">
    <source>
        <dbReference type="ARBA" id="ARBA00023002"/>
    </source>
</evidence>
<keyword evidence="8" id="KW-1185">Reference proteome</keyword>
<dbReference type="PANTHER" id="PTHR23023">
    <property type="entry name" value="DIMETHYLANILINE MONOOXYGENASE"/>
    <property type="match status" value="1"/>
</dbReference>
<evidence type="ECO:0000256" key="1">
    <source>
        <dbReference type="ARBA" id="ARBA00009183"/>
    </source>
</evidence>
<accession>A0A9Q1LIQ4</accession>
<organism evidence="7 8">
    <name type="scientific">Anisodus acutangulus</name>
    <dbReference type="NCBI Taxonomy" id="402998"/>
    <lineage>
        <taxon>Eukaryota</taxon>
        <taxon>Viridiplantae</taxon>
        <taxon>Streptophyta</taxon>
        <taxon>Embryophyta</taxon>
        <taxon>Tracheophyta</taxon>
        <taxon>Spermatophyta</taxon>
        <taxon>Magnoliopsida</taxon>
        <taxon>eudicotyledons</taxon>
        <taxon>Gunneridae</taxon>
        <taxon>Pentapetalae</taxon>
        <taxon>asterids</taxon>
        <taxon>lamiids</taxon>
        <taxon>Solanales</taxon>
        <taxon>Solanaceae</taxon>
        <taxon>Solanoideae</taxon>
        <taxon>Hyoscyameae</taxon>
        <taxon>Anisodus</taxon>
    </lineage>
</organism>
<dbReference type="InterPro" id="IPR000960">
    <property type="entry name" value="Flavin_mOase"/>
</dbReference>
<keyword evidence="5 6" id="KW-0560">Oxidoreductase</keyword>
<dbReference type="Pfam" id="PF00743">
    <property type="entry name" value="FMO-like"/>
    <property type="match status" value="2"/>
</dbReference>
<dbReference type="PIRSF" id="PIRSF000332">
    <property type="entry name" value="FMO"/>
    <property type="match status" value="1"/>
</dbReference>
<dbReference type="PRINTS" id="PR00370">
    <property type="entry name" value="FMOXYGENASE"/>
</dbReference>
<dbReference type="SUPFAM" id="SSF51905">
    <property type="entry name" value="FAD/NAD(P)-binding domain"/>
    <property type="match status" value="1"/>
</dbReference>
<evidence type="ECO:0000313" key="8">
    <source>
        <dbReference type="Proteomes" id="UP001152561"/>
    </source>
</evidence>
<evidence type="ECO:0000256" key="3">
    <source>
        <dbReference type="ARBA" id="ARBA00022827"/>
    </source>
</evidence>
<dbReference type="GO" id="GO:0004499">
    <property type="term" value="F:N,N-dimethylaniline monooxygenase activity"/>
    <property type="evidence" value="ECO:0007669"/>
    <property type="project" value="InterPro"/>
</dbReference>
<comment type="similarity">
    <text evidence="1 6">Belongs to the FMO family.</text>
</comment>
<dbReference type="Gene3D" id="3.50.50.60">
    <property type="entry name" value="FAD/NAD(P)-binding domain"/>
    <property type="match status" value="2"/>
</dbReference>
<dbReference type="Proteomes" id="UP001152561">
    <property type="component" value="Unassembled WGS sequence"/>
</dbReference>
<evidence type="ECO:0000256" key="4">
    <source>
        <dbReference type="ARBA" id="ARBA00022857"/>
    </source>
</evidence>
<dbReference type="InterPro" id="IPR036188">
    <property type="entry name" value="FAD/NAD-bd_sf"/>
</dbReference>
<evidence type="ECO:0000313" key="7">
    <source>
        <dbReference type="EMBL" id="KAJ8536292.1"/>
    </source>
</evidence>